<dbReference type="RefSeq" id="WP_020384626.1">
    <property type="nucleotide sequence ID" value="NZ_AQUX01000005.1"/>
</dbReference>
<dbReference type="Proteomes" id="UP000029914">
    <property type="component" value="Chromosome"/>
</dbReference>
<accession>A0A097III1</accession>
<dbReference type="InterPro" id="IPR025184">
    <property type="entry name" value="AadA_C"/>
</dbReference>
<dbReference type="AlphaFoldDB" id="A0A097III1"/>
<evidence type="ECO:0000259" key="2">
    <source>
        <dbReference type="Pfam" id="PF13427"/>
    </source>
</evidence>
<evidence type="ECO:0000313" key="3">
    <source>
        <dbReference type="EMBL" id="AIT61939.1"/>
    </source>
</evidence>
<dbReference type="EMBL" id="CP006764">
    <property type="protein sequence ID" value="AIT61939.1"/>
    <property type="molecule type" value="Genomic_DNA"/>
</dbReference>
<sequence>MSLHLHPDIRSATNSYLAAADRLLPGAITAAAIGGSVALSAYRPGSSDIDIVAAISDQWRERPDLIRRLRLLHLSQLPRLAGRTLSGKGASACCNTSFLWDSELSLPVTSIRPIAAHTGEQFTDRAAFDVNPVIWHQLTTGGIVLRGGDIETWGLNPEPEKLKPWTRKNLLQYWKPLMEKTRGSTLPIRPSQVEWRLLGPARMHATLQSGEVISKLVATQHALNQFPEHAPIIRVAQAQLTGERRAKAPPRRHWRSLTVDCMAAIINDATEIPSDK</sequence>
<dbReference type="HOGENOM" id="CLU_082941_1_0_11"/>
<gene>
    <name evidence="3" type="ORF">CDOO_12235</name>
</gene>
<dbReference type="STRING" id="558173.CDOO_12235"/>
<protein>
    <recommendedName>
        <fullName evidence="2">Adenylyltransferase AadA C-terminal domain-containing protein</fullName>
    </recommendedName>
</protein>
<dbReference type="eggNOG" id="COG1708">
    <property type="taxonomic scope" value="Bacteria"/>
</dbReference>
<dbReference type="GO" id="GO:0016740">
    <property type="term" value="F:transferase activity"/>
    <property type="evidence" value="ECO:0007669"/>
    <property type="project" value="UniProtKB-KW"/>
</dbReference>
<name>A0A097III1_9CORY</name>
<evidence type="ECO:0000256" key="1">
    <source>
        <dbReference type="ARBA" id="ARBA00022679"/>
    </source>
</evidence>
<dbReference type="KEGG" id="cdo:CDOO_12235"/>
<evidence type="ECO:0000313" key="4">
    <source>
        <dbReference type="Proteomes" id="UP000029914"/>
    </source>
</evidence>
<keyword evidence="1" id="KW-0808">Transferase</keyword>
<reference evidence="3 4" key="1">
    <citation type="submission" date="2013-09" db="EMBL/GenBank/DDBJ databases">
        <title>Complete genome sequence of Corynebacterium doosanense CAU 212(T) (=DSM 45436(T)), isolated from activated sludge.</title>
        <authorList>
            <person name="Schaffert L."/>
            <person name="Albersmeier A."/>
            <person name="Kalinowski J."/>
            <person name="Ruckert C."/>
        </authorList>
    </citation>
    <scope>NUCLEOTIDE SEQUENCE [LARGE SCALE GENOMIC DNA]</scope>
    <source>
        <strain evidence="3 4">CAU 212</strain>
    </source>
</reference>
<feature type="domain" description="Adenylyltransferase AadA C-terminal" evidence="2">
    <location>
        <begin position="196"/>
        <end position="247"/>
    </location>
</feature>
<proteinExistence type="predicted"/>
<dbReference type="Pfam" id="PF13427">
    <property type="entry name" value="AadA_C"/>
    <property type="match status" value="1"/>
</dbReference>
<keyword evidence="4" id="KW-1185">Reference proteome</keyword>
<organism evidence="3 4">
    <name type="scientific">Corynebacterium doosanense CAU 212 = DSM 45436</name>
    <dbReference type="NCBI Taxonomy" id="558173"/>
    <lineage>
        <taxon>Bacteria</taxon>
        <taxon>Bacillati</taxon>
        <taxon>Actinomycetota</taxon>
        <taxon>Actinomycetes</taxon>
        <taxon>Mycobacteriales</taxon>
        <taxon>Corynebacteriaceae</taxon>
        <taxon>Corynebacterium</taxon>
    </lineage>
</organism>